<dbReference type="Pfam" id="PF04397">
    <property type="entry name" value="LytTR"/>
    <property type="match status" value="1"/>
</dbReference>
<dbReference type="SMART" id="SM00850">
    <property type="entry name" value="LytTR"/>
    <property type="match status" value="1"/>
</dbReference>
<dbReference type="Gene3D" id="2.40.50.1020">
    <property type="entry name" value="LytTr DNA-binding domain"/>
    <property type="match status" value="1"/>
</dbReference>
<dbReference type="PANTHER" id="PTHR37299">
    <property type="entry name" value="TRANSCRIPTIONAL REGULATOR-RELATED"/>
    <property type="match status" value="1"/>
</dbReference>
<proteinExistence type="predicted"/>
<dbReference type="SMART" id="SM00448">
    <property type="entry name" value="REC"/>
    <property type="match status" value="1"/>
</dbReference>
<dbReference type="PROSITE" id="PS50110">
    <property type="entry name" value="RESPONSE_REGULATORY"/>
    <property type="match status" value="1"/>
</dbReference>
<name>A0A9D2JT17_9FIRM</name>
<feature type="domain" description="HTH LytTR-type" evidence="5">
    <location>
        <begin position="128"/>
        <end position="227"/>
    </location>
</feature>
<evidence type="ECO:0000256" key="2">
    <source>
        <dbReference type="ARBA" id="ARBA00024867"/>
    </source>
</evidence>
<dbReference type="InterPro" id="IPR046947">
    <property type="entry name" value="LytR-like"/>
</dbReference>
<keyword evidence="3" id="KW-0597">Phosphoprotein</keyword>
<dbReference type="SUPFAM" id="SSF52172">
    <property type="entry name" value="CheY-like"/>
    <property type="match status" value="1"/>
</dbReference>
<evidence type="ECO:0000256" key="1">
    <source>
        <dbReference type="ARBA" id="ARBA00018672"/>
    </source>
</evidence>
<protein>
    <recommendedName>
        <fullName evidence="1">Stage 0 sporulation protein A homolog</fullName>
    </recommendedName>
</protein>
<dbReference type="Proteomes" id="UP000824056">
    <property type="component" value="Unassembled WGS sequence"/>
</dbReference>
<comment type="caution">
    <text evidence="6">The sequence shown here is derived from an EMBL/GenBank/DDBJ whole genome shotgun (WGS) entry which is preliminary data.</text>
</comment>
<reference evidence="6" key="1">
    <citation type="journal article" date="2021" name="PeerJ">
        <title>Extensive microbial diversity within the chicken gut microbiome revealed by metagenomics and culture.</title>
        <authorList>
            <person name="Gilroy R."/>
            <person name="Ravi A."/>
            <person name="Getino M."/>
            <person name="Pursley I."/>
            <person name="Horton D.L."/>
            <person name="Alikhan N.F."/>
            <person name="Baker D."/>
            <person name="Gharbi K."/>
            <person name="Hall N."/>
            <person name="Watson M."/>
            <person name="Adriaenssens E.M."/>
            <person name="Foster-Nyarko E."/>
            <person name="Jarju S."/>
            <person name="Secka A."/>
            <person name="Antonio M."/>
            <person name="Oren A."/>
            <person name="Chaudhuri R.R."/>
            <person name="La Ragione R."/>
            <person name="Hildebrand F."/>
            <person name="Pallen M.J."/>
        </authorList>
    </citation>
    <scope>NUCLEOTIDE SEQUENCE</scope>
    <source>
        <strain evidence="6">1068</strain>
    </source>
</reference>
<feature type="domain" description="Response regulatory" evidence="4">
    <location>
        <begin position="2"/>
        <end position="118"/>
    </location>
</feature>
<reference evidence="6" key="2">
    <citation type="submission" date="2021-04" db="EMBL/GenBank/DDBJ databases">
        <authorList>
            <person name="Gilroy R."/>
        </authorList>
    </citation>
    <scope>NUCLEOTIDE SEQUENCE</scope>
    <source>
        <strain evidence="6">1068</strain>
    </source>
</reference>
<evidence type="ECO:0000313" key="6">
    <source>
        <dbReference type="EMBL" id="HIZ65663.1"/>
    </source>
</evidence>
<dbReference type="PROSITE" id="PS50930">
    <property type="entry name" value="HTH_LYTTR"/>
    <property type="match status" value="1"/>
</dbReference>
<dbReference type="GO" id="GO:0000156">
    <property type="term" value="F:phosphorelay response regulator activity"/>
    <property type="evidence" value="ECO:0007669"/>
    <property type="project" value="InterPro"/>
</dbReference>
<dbReference type="EMBL" id="DXBG01000170">
    <property type="protein sequence ID" value="HIZ65663.1"/>
    <property type="molecule type" value="Genomic_DNA"/>
</dbReference>
<accession>A0A9D2JT17</accession>
<keyword evidence="6" id="KW-0238">DNA-binding</keyword>
<dbReference type="Gene3D" id="3.40.50.2300">
    <property type="match status" value="1"/>
</dbReference>
<evidence type="ECO:0000259" key="5">
    <source>
        <dbReference type="PROSITE" id="PS50930"/>
    </source>
</evidence>
<dbReference type="GO" id="GO:0003677">
    <property type="term" value="F:DNA binding"/>
    <property type="evidence" value="ECO:0007669"/>
    <property type="project" value="UniProtKB-KW"/>
</dbReference>
<feature type="modified residue" description="4-aspartylphosphate" evidence="3">
    <location>
        <position position="55"/>
    </location>
</feature>
<dbReference type="Pfam" id="PF00072">
    <property type="entry name" value="Response_reg"/>
    <property type="match status" value="1"/>
</dbReference>
<comment type="function">
    <text evidence="2">May play the central regulatory role in sporulation. It may be an element of the effector pathway responsible for the activation of sporulation genes in response to nutritional stress. Spo0A may act in concert with spo0H (a sigma factor) to control the expression of some genes that are critical to the sporulation process.</text>
</comment>
<dbReference type="PANTHER" id="PTHR37299:SF1">
    <property type="entry name" value="STAGE 0 SPORULATION PROTEIN A HOMOLOG"/>
    <property type="match status" value="1"/>
</dbReference>
<organism evidence="6 7">
    <name type="scientific">Candidatus Blautia pullicola</name>
    <dbReference type="NCBI Taxonomy" id="2838498"/>
    <lineage>
        <taxon>Bacteria</taxon>
        <taxon>Bacillati</taxon>
        <taxon>Bacillota</taxon>
        <taxon>Clostridia</taxon>
        <taxon>Lachnospirales</taxon>
        <taxon>Lachnospiraceae</taxon>
        <taxon>Blautia</taxon>
    </lineage>
</organism>
<dbReference type="InterPro" id="IPR007492">
    <property type="entry name" value="LytTR_DNA-bd_dom"/>
</dbReference>
<evidence type="ECO:0000313" key="7">
    <source>
        <dbReference type="Proteomes" id="UP000824056"/>
    </source>
</evidence>
<evidence type="ECO:0000259" key="4">
    <source>
        <dbReference type="PROSITE" id="PS50110"/>
    </source>
</evidence>
<dbReference type="InterPro" id="IPR011006">
    <property type="entry name" value="CheY-like_superfamily"/>
</dbReference>
<evidence type="ECO:0000256" key="3">
    <source>
        <dbReference type="PROSITE-ProRule" id="PRU00169"/>
    </source>
</evidence>
<dbReference type="AlphaFoldDB" id="A0A9D2JT17"/>
<dbReference type="InterPro" id="IPR001789">
    <property type="entry name" value="Sig_transdc_resp-reg_receiver"/>
</dbReference>
<gene>
    <name evidence="6" type="ORF">H9809_07170</name>
</gene>
<sequence length="236" mass="28211">MKIAVCEDNLETQFQLEKYLEKFKTSCSWEIFSSGEELLSYLDREGAYFSLYFMDISLPGKNGIEICAKIREKDTRALLVFVTDYKEYVYQVFEVLPFRFLTKPVSPQAFTRVLHDAFRHLGAQSRPLSFKIQQTVYEIPQGEILYLEGELRKIHVHTLNREYVFYGRLEQIKAGLDQRFFVQTHKSYLVNLEYAEAVKENRLILRNQQLIPISRKWKEQVKLRHLEYLKWRWGEC</sequence>